<evidence type="ECO:0000313" key="3">
    <source>
        <dbReference type="EMBL" id="MCH1626989.1"/>
    </source>
</evidence>
<dbReference type="Gene3D" id="1.10.10.2840">
    <property type="entry name" value="PucR C-terminal helix-turn-helix domain"/>
    <property type="match status" value="1"/>
</dbReference>
<dbReference type="InterPro" id="IPR041522">
    <property type="entry name" value="CdaR_GGDEF"/>
</dbReference>
<name>A0AAW5E7T6_9BACI</name>
<sequence>MLLPSLAKKIIQEVRKLIDEDIIIVDTSGTIIASTNADRLGAFHEGALLASRRQSGNLIITTEMEKSLRGVKSGINLPVQFQNKVVGVIGITGEPENVSHYGELLKKMTELLIQESYYAEQIEWGSRVLEAFVFDWLHSKEFTSEFRNRADVLGIDLSIGRQVILVQIDTSTNSNERSIWNQFQQRNHSEDINIYVRWGNNRLLLIFPEQPKKKLENILQQLKSQMEIEYDVLLSFGVGKVVFAHHILQSFNQAERALIVAKRNNTITFDDELKLEMLLQEISQENRQEFINRTIGTLLSEKVLIETLQTFINENQSIKNTADFLHIHVNTLHYRLKKVEEMTGLDPRSFVDLSTLHISLLFLEQHPKI</sequence>
<evidence type="ECO:0000259" key="2">
    <source>
        <dbReference type="PROSITE" id="PS50887"/>
    </source>
</evidence>
<dbReference type="EMBL" id="JAKTTI010000031">
    <property type="protein sequence ID" value="MCH1626989.1"/>
    <property type="molecule type" value="Genomic_DNA"/>
</dbReference>
<dbReference type="Pfam" id="PF17853">
    <property type="entry name" value="GGDEF_2"/>
    <property type="match status" value="1"/>
</dbReference>
<dbReference type="InterPro" id="IPR042070">
    <property type="entry name" value="PucR_C-HTH_sf"/>
</dbReference>
<dbReference type="RefSeq" id="WP_240256906.1">
    <property type="nucleotide sequence ID" value="NZ_JAKTTI010000031.1"/>
</dbReference>
<proteinExistence type="inferred from homology"/>
<organism evidence="3 4">
    <name type="scientific">Fredinandcohnia quinoae</name>
    <dbReference type="NCBI Taxonomy" id="2918902"/>
    <lineage>
        <taxon>Bacteria</taxon>
        <taxon>Bacillati</taxon>
        <taxon>Bacillota</taxon>
        <taxon>Bacilli</taxon>
        <taxon>Bacillales</taxon>
        <taxon>Bacillaceae</taxon>
        <taxon>Fredinandcohnia</taxon>
    </lineage>
</organism>
<dbReference type="PANTHER" id="PTHR33744">
    <property type="entry name" value="CARBOHYDRATE DIACID REGULATOR"/>
    <property type="match status" value="1"/>
</dbReference>
<accession>A0AAW5E7T6</accession>
<reference evidence="3" key="1">
    <citation type="submission" date="2022-02" db="EMBL/GenBank/DDBJ databases">
        <title>Fredinandcohnia quinoae sp. nov. isolated from Chenopodium quinoa seeds.</title>
        <authorList>
            <person name="Saati-Santamaria Z."/>
            <person name="Flores-Felix J.D."/>
            <person name="Igual J.M."/>
            <person name="Velazquez E."/>
            <person name="Garcia-Fraile P."/>
            <person name="Martinez-Molina E."/>
        </authorList>
    </citation>
    <scope>NUCLEOTIDE SEQUENCE</scope>
    <source>
        <strain evidence="3">SECRCQ15</strain>
    </source>
</reference>
<gene>
    <name evidence="3" type="ORF">MJG50_16770</name>
</gene>
<dbReference type="AlphaFoldDB" id="A0AAW5E7T6"/>
<dbReference type="PROSITE" id="PS50887">
    <property type="entry name" value="GGDEF"/>
    <property type="match status" value="1"/>
</dbReference>
<evidence type="ECO:0000313" key="4">
    <source>
        <dbReference type="Proteomes" id="UP001431131"/>
    </source>
</evidence>
<dbReference type="InterPro" id="IPR025736">
    <property type="entry name" value="PucR_C-HTH_dom"/>
</dbReference>
<protein>
    <submittedName>
        <fullName evidence="3">Helix-turn-helix domain-containing protein</fullName>
    </submittedName>
</protein>
<feature type="domain" description="GGDEF" evidence="2">
    <location>
        <begin position="159"/>
        <end position="271"/>
    </location>
</feature>
<comment type="caution">
    <text evidence="3">The sequence shown here is derived from an EMBL/GenBank/DDBJ whole genome shotgun (WGS) entry which is preliminary data.</text>
</comment>
<dbReference type="InterPro" id="IPR000160">
    <property type="entry name" value="GGDEF_dom"/>
</dbReference>
<dbReference type="Pfam" id="PF13556">
    <property type="entry name" value="HTH_30"/>
    <property type="match status" value="1"/>
</dbReference>
<comment type="similarity">
    <text evidence="1">Belongs to the CdaR family.</text>
</comment>
<dbReference type="PANTHER" id="PTHR33744:SF16">
    <property type="entry name" value="CARBOHYDRATE DIACID REGULATOR"/>
    <property type="match status" value="1"/>
</dbReference>
<keyword evidence="4" id="KW-1185">Reference proteome</keyword>
<dbReference type="Proteomes" id="UP001431131">
    <property type="component" value="Unassembled WGS sequence"/>
</dbReference>
<dbReference type="InterPro" id="IPR051448">
    <property type="entry name" value="CdaR-like_regulators"/>
</dbReference>
<dbReference type="InterPro" id="IPR008599">
    <property type="entry name" value="Diacid_rec"/>
</dbReference>
<dbReference type="Pfam" id="PF05651">
    <property type="entry name" value="Diacid_rec"/>
    <property type="match status" value="1"/>
</dbReference>
<evidence type="ECO:0000256" key="1">
    <source>
        <dbReference type="ARBA" id="ARBA00006754"/>
    </source>
</evidence>